<feature type="transmembrane region" description="Helical" evidence="1">
    <location>
        <begin position="203"/>
        <end position="223"/>
    </location>
</feature>
<dbReference type="GO" id="GO:0004175">
    <property type="term" value="F:endopeptidase activity"/>
    <property type="evidence" value="ECO:0007669"/>
    <property type="project" value="UniProtKB-ARBA"/>
</dbReference>
<dbReference type="InterPro" id="IPR003675">
    <property type="entry name" value="Rce1/LyrA-like_dom"/>
</dbReference>
<comment type="caution">
    <text evidence="3">The sequence shown here is derived from an EMBL/GenBank/DDBJ whole genome shotgun (WGS) entry which is preliminary data.</text>
</comment>
<evidence type="ECO:0000313" key="4">
    <source>
        <dbReference type="Proteomes" id="UP000318834"/>
    </source>
</evidence>
<dbReference type="AlphaFoldDB" id="A0A537IZE8"/>
<proteinExistence type="predicted"/>
<dbReference type="PANTHER" id="PTHR35797">
    <property type="entry name" value="PROTEASE-RELATED"/>
    <property type="match status" value="1"/>
</dbReference>
<sequence>MRALRRNQLFIFFVLAFAFAWPLQAAFLARGSGLTRQLHLLVLLMLISWAPAAAALIVLAVIRDPEERRAFRRRLTTWRVGSRWYIYALLLPPLIWVVAIALARPFGVHLVFQPTFLAILPGILVANFGEELGWRGYALPRLLRRTDALFAGLALGVIWGAWHLGWPASWPSLTAGLIATQIGTLTALSVILTWIFVNSGGSLILATLGHAAFDASAFAFPAAAASDQIRVILTLLLGIVAVGLSVRYGTRLSRTPAAGAR</sequence>
<dbReference type="Pfam" id="PF02517">
    <property type="entry name" value="Rce1-like"/>
    <property type="match status" value="1"/>
</dbReference>
<dbReference type="EMBL" id="VBAP01000014">
    <property type="protein sequence ID" value="TMI76679.1"/>
    <property type="molecule type" value="Genomic_DNA"/>
</dbReference>
<evidence type="ECO:0000256" key="1">
    <source>
        <dbReference type="SAM" id="Phobius"/>
    </source>
</evidence>
<keyword evidence="1" id="KW-0812">Transmembrane</keyword>
<evidence type="ECO:0000313" key="3">
    <source>
        <dbReference type="EMBL" id="TMI76679.1"/>
    </source>
</evidence>
<protein>
    <submittedName>
        <fullName evidence="3">CPBP family intramembrane metalloprotease</fullName>
    </submittedName>
</protein>
<feature type="transmembrane region" description="Helical" evidence="1">
    <location>
        <begin position="84"/>
        <end position="104"/>
    </location>
</feature>
<keyword evidence="1" id="KW-0472">Membrane</keyword>
<dbReference type="PANTHER" id="PTHR35797:SF1">
    <property type="entry name" value="PROTEASE"/>
    <property type="match status" value="1"/>
</dbReference>
<dbReference type="Proteomes" id="UP000318834">
    <property type="component" value="Unassembled WGS sequence"/>
</dbReference>
<feature type="domain" description="CAAX prenyl protease 2/Lysostaphin resistance protein A-like" evidence="2">
    <location>
        <begin position="115"/>
        <end position="215"/>
    </location>
</feature>
<evidence type="ECO:0000259" key="2">
    <source>
        <dbReference type="Pfam" id="PF02517"/>
    </source>
</evidence>
<keyword evidence="3" id="KW-0482">Metalloprotease</keyword>
<reference evidence="3 4" key="1">
    <citation type="journal article" date="2019" name="Nat. Microbiol.">
        <title>Mediterranean grassland soil C-N compound turnover is dependent on rainfall and depth, and is mediated by genomically divergent microorganisms.</title>
        <authorList>
            <person name="Diamond S."/>
            <person name="Andeer P.F."/>
            <person name="Li Z."/>
            <person name="Crits-Christoph A."/>
            <person name="Burstein D."/>
            <person name="Anantharaman K."/>
            <person name="Lane K.R."/>
            <person name="Thomas B.C."/>
            <person name="Pan C."/>
            <person name="Northen T.R."/>
            <person name="Banfield J.F."/>
        </authorList>
    </citation>
    <scope>NUCLEOTIDE SEQUENCE [LARGE SCALE GENOMIC DNA]</scope>
    <source>
        <strain evidence="3">NP_8</strain>
    </source>
</reference>
<dbReference type="InterPro" id="IPR042150">
    <property type="entry name" value="MmRce1-like"/>
</dbReference>
<organism evidence="3 4">
    <name type="scientific">Candidatus Segetimicrobium genomatis</name>
    <dbReference type="NCBI Taxonomy" id="2569760"/>
    <lineage>
        <taxon>Bacteria</taxon>
        <taxon>Bacillati</taxon>
        <taxon>Candidatus Sysuimicrobiota</taxon>
        <taxon>Candidatus Sysuimicrobiia</taxon>
        <taxon>Candidatus Sysuimicrobiales</taxon>
        <taxon>Candidatus Segetimicrobiaceae</taxon>
        <taxon>Candidatus Segetimicrobium</taxon>
    </lineage>
</organism>
<feature type="transmembrane region" description="Helical" evidence="1">
    <location>
        <begin position="41"/>
        <end position="63"/>
    </location>
</feature>
<feature type="transmembrane region" description="Helical" evidence="1">
    <location>
        <begin position="229"/>
        <end position="246"/>
    </location>
</feature>
<name>A0A537IZE8_9BACT</name>
<keyword evidence="3" id="KW-0378">Hydrolase</keyword>
<accession>A0A537IZE8</accession>
<dbReference type="GO" id="GO:0008237">
    <property type="term" value="F:metallopeptidase activity"/>
    <property type="evidence" value="ECO:0007669"/>
    <property type="project" value="UniProtKB-KW"/>
</dbReference>
<feature type="transmembrane region" description="Helical" evidence="1">
    <location>
        <begin position="110"/>
        <end position="128"/>
    </location>
</feature>
<keyword evidence="3" id="KW-0645">Protease</keyword>
<gene>
    <name evidence="3" type="ORF">E6H05_02980</name>
</gene>
<feature type="transmembrane region" description="Helical" evidence="1">
    <location>
        <begin position="172"/>
        <end position="196"/>
    </location>
</feature>
<keyword evidence="1" id="KW-1133">Transmembrane helix</keyword>
<feature type="transmembrane region" description="Helical" evidence="1">
    <location>
        <begin position="148"/>
        <end position="166"/>
    </location>
</feature>
<dbReference type="GO" id="GO:0006508">
    <property type="term" value="P:proteolysis"/>
    <property type="evidence" value="ECO:0007669"/>
    <property type="project" value="UniProtKB-KW"/>
</dbReference>
<dbReference type="GO" id="GO:0080120">
    <property type="term" value="P:CAAX-box protein maturation"/>
    <property type="evidence" value="ECO:0007669"/>
    <property type="project" value="UniProtKB-ARBA"/>
</dbReference>